<evidence type="ECO:0000259" key="2">
    <source>
        <dbReference type="PROSITE" id="PS51781"/>
    </source>
</evidence>
<sequence>MNFSTLGKIGMASVIALTAAVPAFAQTGEAIAATDLNIRSGPGPKYEVVGVIPGGQAAALEGCLSEASWCKINFEGKTGWSSSDYLAVSVEEQAVALSTRPATVEVNSVTYEDAAQTQSDQNAGAAAGATIGALAAYAVGGPIGGIIAGGIVGGAAGSAAVEPTTETVTYVTTNPVETVYLDGEVVVGATVPDNVTTYEVPQEGLRYVTINGQTVVVGAQTNAIVQVIR</sequence>
<dbReference type="EMBL" id="CP022415">
    <property type="protein sequence ID" value="ASM70922.1"/>
    <property type="molecule type" value="Genomic_DNA"/>
</dbReference>
<name>A0A221JW52_9RHOB</name>
<dbReference type="AlphaFoldDB" id="A0A221JW52"/>
<reference evidence="3 4" key="1">
    <citation type="submission" date="2017-07" db="EMBL/GenBank/DDBJ databases">
        <title>Genome Sequence of Sulfitobacter pseudonitzschiae Strain SMR1 Isolated from a culture of the Diatom Skeletonema marinoi.</title>
        <authorList>
            <person name="Topel M."/>
            <person name="Pinder M.I.M."/>
            <person name="Johansson O.N."/>
            <person name="Kourtchenko O."/>
            <person name="Godhe A."/>
            <person name="Clarke A.K."/>
        </authorList>
    </citation>
    <scope>NUCLEOTIDE SEQUENCE [LARGE SCALE GENOMIC DNA]</scope>
    <source>
        <strain evidence="3 4">SMR1</strain>
    </source>
</reference>
<dbReference type="Proteomes" id="UP000199754">
    <property type="component" value="Chromosome"/>
</dbReference>
<dbReference type="Gene3D" id="2.30.30.40">
    <property type="entry name" value="SH3 Domains"/>
    <property type="match status" value="1"/>
</dbReference>
<evidence type="ECO:0000313" key="4">
    <source>
        <dbReference type="Proteomes" id="UP000199754"/>
    </source>
</evidence>
<dbReference type="Pfam" id="PF06823">
    <property type="entry name" value="DUF1236"/>
    <property type="match status" value="1"/>
</dbReference>
<accession>A0A221JW52</accession>
<gene>
    <name evidence="3" type="ORF">SULPSESMR1_00081</name>
</gene>
<evidence type="ECO:0000256" key="1">
    <source>
        <dbReference type="SAM" id="SignalP"/>
    </source>
</evidence>
<dbReference type="InterPro" id="IPR009642">
    <property type="entry name" value="DUF1236"/>
</dbReference>
<organism evidence="3 4">
    <name type="scientific">Pseudosulfitobacter pseudonitzschiae</name>
    <dbReference type="NCBI Taxonomy" id="1402135"/>
    <lineage>
        <taxon>Bacteria</taxon>
        <taxon>Pseudomonadati</taxon>
        <taxon>Pseudomonadota</taxon>
        <taxon>Alphaproteobacteria</taxon>
        <taxon>Rhodobacterales</taxon>
        <taxon>Roseobacteraceae</taxon>
        <taxon>Pseudosulfitobacter</taxon>
    </lineage>
</organism>
<proteinExistence type="predicted"/>
<dbReference type="KEGG" id="spse:SULPSESMR1_00081"/>
<evidence type="ECO:0000313" key="3">
    <source>
        <dbReference type="EMBL" id="ASM70922.1"/>
    </source>
</evidence>
<dbReference type="PROSITE" id="PS51781">
    <property type="entry name" value="SH3B"/>
    <property type="match status" value="1"/>
</dbReference>
<keyword evidence="1" id="KW-0732">Signal</keyword>
<dbReference type="Pfam" id="PF08239">
    <property type="entry name" value="SH3_3"/>
    <property type="match status" value="1"/>
</dbReference>
<keyword evidence="4" id="KW-1185">Reference proteome</keyword>
<dbReference type="RefSeq" id="WP_240311440.1">
    <property type="nucleotide sequence ID" value="NZ_CP022415.1"/>
</dbReference>
<dbReference type="InterPro" id="IPR003646">
    <property type="entry name" value="SH3-like_bac-type"/>
</dbReference>
<dbReference type="STRING" id="1402135.SAMN05444149_102131"/>
<feature type="chain" id="PRO_5012758901" evidence="1">
    <location>
        <begin position="26"/>
        <end position="229"/>
    </location>
</feature>
<protein>
    <submittedName>
        <fullName evidence="3">Peptide-binding protein</fullName>
    </submittedName>
</protein>
<feature type="signal peptide" evidence="1">
    <location>
        <begin position="1"/>
        <end position="25"/>
    </location>
</feature>
<feature type="domain" description="SH3b" evidence="2">
    <location>
        <begin position="26"/>
        <end position="90"/>
    </location>
</feature>